<dbReference type="GeneID" id="20204273"/>
<gene>
    <name evidence="2" type="primary">20204273</name>
    <name evidence="1" type="ORF">HELRODRAFT_172882</name>
</gene>
<dbReference type="InParanoid" id="T1F624"/>
<evidence type="ECO:0000313" key="1">
    <source>
        <dbReference type="EMBL" id="ESO03859.1"/>
    </source>
</evidence>
<reference evidence="3" key="1">
    <citation type="submission" date="2012-12" db="EMBL/GenBank/DDBJ databases">
        <authorList>
            <person name="Hellsten U."/>
            <person name="Grimwood J."/>
            <person name="Chapman J.A."/>
            <person name="Shapiro H."/>
            <person name="Aerts A."/>
            <person name="Otillar R.P."/>
            <person name="Terry A.Y."/>
            <person name="Boore J.L."/>
            <person name="Simakov O."/>
            <person name="Marletaz F."/>
            <person name="Cho S.-J."/>
            <person name="Edsinger-Gonzales E."/>
            <person name="Havlak P."/>
            <person name="Kuo D.-H."/>
            <person name="Larsson T."/>
            <person name="Lv J."/>
            <person name="Arendt D."/>
            <person name="Savage R."/>
            <person name="Osoegawa K."/>
            <person name="de Jong P."/>
            <person name="Lindberg D.R."/>
            <person name="Seaver E.C."/>
            <person name="Weisblat D.A."/>
            <person name="Putnam N.H."/>
            <person name="Grigoriev I.V."/>
            <person name="Rokhsar D.S."/>
        </authorList>
    </citation>
    <scope>NUCLEOTIDE SEQUENCE</scope>
</reference>
<organism evidence="2 3">
    <name type="scientific">Helobdella robusta</name>
    <name type="common">Californian leech</name>
    <dbReference type="NCBI Taxonomy" id="6412"/>
    <lineage>
        <taxon>Eukaryota</taxon>
        <taxon>Metazoa</taxon>
        <taxon>Spiralia</taxon>
        <taxon>Lophotrochozoa</taxon>
        <taxon>Annelida</taxon>
        <taxon>Clitellata</taxon>
        <taxon>Hirudinea</taxon>
        <taxon>Rhynchobdellida</taxon>
        <taxon>Glossiphoniidae</taxon>
        <taxon>Helobdella</taxon>
    </lineage>
</organism>
<evidence type="ECO:0000313" key="2">
    <source>
        <dbReference type="EnsemblMetazoa" id="HelroP172882"/>
    </source>
</evidence>
<dbReference type="CTD" id="20204273"/>
<evidence type="ECO:0000313" key="3">
    <source>
        <dbReference type="Proteomes" id="UP000015101"/>
    </source>
</evidence>
<sequence>MPIVEELNTNNLKKELRKRNLDFKGAKTVLKNHRLKNALTNKETNLDSKSDKRHMYVTEPVTDEEGDFDYNARGICKARSGCHSRVDMQKVSYRDDEDDNLSFEITLPARSGKKLADEDEMCIAASLIDWNVFTDKPYAIHQRYLYGHSTTCKLCRKIELVLSSDEIKRGQRRLPMTRRIATTKTWRYLD</sequence>
<evidence type="ECO:0008006" key="4">
    <source>
        <dbReference type="Google" id="ProtNLM"/>
    </source>
</evidence>
<keyword evidence="3" id="KW-1185">Reference proteome</keyword>
<dbReference type="AlphaFoldDB" id="T1F624"/>
<reference evidence="2" key="3">
    <citation type="submission" date="2015-06" db="UniProtKB">
        <authorList>
            <consortium name="EnsemblMetazoa"/>
        </authorList>
    </citation>
    <scope>IDENTIFICATION</scope>
</reference>
<dbReference type="HOGENOM" id="CLU_1429458_0_0_1"/>
<dbReference type="EMBL" id="AMQM01004393">
    <property type="status" value="NOT_ANNOTATED_CDS"/>
    <property type="molecule type" value="Genomic_DNA"/>
</dbReference>
<accession>T1F624</accession>
<dbReference type="Proteomes" id="UP000015101">
    <property type="component" value="Unassembled WGS sequence"/>
</dbReference>
<dbReference type="EnsemblMetazoa" id="HelroT172882">
    <property type="protein sequence ID" value="HelroP172882"/>
    <property type="gene ID" value="HelroG172882"/>
</dbReference>
<dbReference type="RefSeq" id="XP_009017795.1">
    <property type="nucleotide sequence ID" value="XM_009019547.1"/>
</dbReference>
<name>T1F624_HELRO</name>
<dbReference type="EMBL" id="KB096551">
    <property type="protein sequence ID" value="ESO03859.1"/>
    <property type="molecule type" value="Genomic_DNA"/>
</dbReference>
<dbReference type="KEGG" id="hro:HELRODRAFT_172882"/>
<reference evidence="1 3" key="2">
    <citation type="journal article" date="2013" name="Nature">
        <title>Insights into bilaterian evolution from three spiralian genomes.</title>
        <authorList>
            <person name="Simakov O."/>
            <person name="Marletaz F."/>
            <person name="Cho S.J."/>
            <person name="Edsinger-Gonzales E."/>
            <person name="Havlak P."/>
            <person name="Hellsten U."/>
            <person name="Kuo D.H."/>
            <person name="Larsson T."/>
            <person name="Lv J."/>
            <person name="Arendt D."/>
            <person name="Savage R."/>
            <person name="Osoegawa K."/>
            <person name="de Jong P."/>
            <person name="Grimwood J."/>
            <person name="Chapman J.A."/>
            <person name="Shapiro H."/>
            <person name="Aerts A."/>
            <person name="Otillar R.P."/>
            <person name="Terry A.Y."/>
            <person name="Boore J.L."/>
            <person name="Grigoriev I.V."/>
            <person name="Lindberg D.R."/>
            <person name="Seaver E.C."/>
            <person name="Weisblat D.A."/>
            <person name="Putnam N.H."/>
            <person name="Rokhsar D.S."/>
        </authorList>
    </citation>
    <scope>NUCLEOTIDE SEQUENCE</scope>
</reference>
<protein>
    <recommendedName>
        <fullName evidence="4">SAP domain-containing protein</fullName>
    </recommendedName>
</protein>
<proteinExistence type="predicted"/>